<sequence length="120" mass="13795">MRSADGRGEDEEIITLIDDDYARRILIETYGEARSAEALSDACDASESTIYRRVEQLRDRDLLEGVQRLDPGGHHHEEYIARMERVTVELTDDGFVVDVDRTEKEEAADRFTRLYEELSG</sequence>
<name>A0A1H3EI29_9EURY</name>
<dbReference type="InterPro" id="IPR036388">
    <property type="entry name" value="WH-like_DNA-bd_sf"/>
</dbReference>
<organism evidence="1 2">
    <name type="scientific">Halobellus clavatus</name>
    <dbReference type="NCBI Taxonomy" id="660517"/>
    <lineage>
        <taxon>Archaea</taxon>
        <taxon>Methanobacteriati</taxon>
        <taxon>Methanobacteriota</taxon>
        <taxon>Stenosarchaea group</taxon>
        <taxon>Halobacteria</taxon>
        <taxon>Halobacteriales</taxon>
        <taxon>Haloferacaceae</taxon>
        <taxon>Halobellus</taxon>
    </lineage>
</organism>
<dbReference type="AlphaFoldDB" id="A0A1H3EI29"/>
<keyword evidence="2" id="KW-1185">Reference proteome</keyword>
<dbReference type="InterPro" id="IPR036390">
    <property type="entry name" value="WH_DNA-bd_sf"/>
</dbReference>
<dbReference type="RefSeq" id="WP_089765798.1">
    <property type="nucleotide sequence ID" value="NZ_FNPB01000002.1"/>
</dbReference>
<gene>
    <name evidence="1" type="ORF">SAMN04487946_102295</name>
</gene>
<evidence type="ECO:0000313" key="1">
    <source>
        <dbReference type="EMBL" id="SDX78245.1"/>
    </source>
</evidence>
<protein>
    <submittedName>
        <fullName evidence="1">Helix-turn-helix domain-containing protein</fullName>
    </submittedName>
</protein>
<dbReference type="Gene3D" id="1.10.10.10">
    <property type="entry name" value="Winged helix-like DNA-binding domain superfamily/Winged helix DNA-binding domain"/>
    <property type="match status" value="1"/>
</dbReference>
<reference evidence="2" key="1">
    <citation type="submission" date="2016-10" db="EMBL/GenBank/DDBJ databases">
        <authorList>
            <person name="Varghese N."/>
            <person name="Submissions S."/>
        </authorList>
    </citation>
    <scope>NUCLEOTIDE SEQUENCE [LARGE SCALE GENOMIC DNA]</scope>
    <source>
        <strain evidence="2">CGMCC 1.10118</strain>
    </source>
</reference>
<accession>A0A1H3EI29</accession>
<dbReference type="OrthoDB" id="290446at2157"/>
<dbReference type="EMBL" id="FNPB01000002">
    <property type="protein sequence ID" value="SDX78245.1"/>
    <property type="molecule type" value="Genomic_DNA"/>
</dbReference>
<dbReference type="STRING" id="660517.SAMN04487946_102295"/>
<dbReference type="SUPFAM" id="SSF46785">
    <property type="entry name" value="Winged helix' DNA-binding domain"/>
    <property type="match status" value="1"/>
</dbReference>
<dbReference type="Pfam" id="PF12840">
    <property type="entry name" value="HTH_20"/>
    <property type="match status" value="1"/>
</dbReference>
<dbReference type="Proteomes" id="UP000199170">
    <property type="component" value="Unassembled WGS sequence"/>
</dbReference>
<evidence type="ECO:0000313" key="2">
    <source>
        <dbReference type="Proteomes" id="UP000199170"/>
    </source>
</evidence>
<proteinExistence type="predicted"/>